<dbReference type="AlphaFoldDB" id="A0A7S1HN14"/>
<evidence type="ECO:0000313" key="9">
    <source>
        <dbReference type="EMBL" id="CAD8986223.1"/>
    </source>
</evidence>
<feature type="domain" description="PDEase" evidence="8">
    <location>
        <begin position="184"/>
        <end position="524"/>
    </location>
</feature>
<feature type="binding site" evidence="5">
    <location>
        <position position="430"/>
    </location>
    <ligand>
        <name>Zn(2+)</name>
        <dbReference type="ChEBI" id="CHEBI:29105"/>
        <label>1</label>
    </ligand>
</feature>
<dbReference type="InterPro" id="IPR036971">
    <property type="entry name" value="PDEase_catalytic_dom_sf"/>
</dbReference>
<dbReference type="SUPFAM" id="SSF56219">
    <property type="entry name" value="DNase I-like"/>
    <property type="match status" value="1"/>
</dbReference>
<dbReference type="SUPFAM" id="SSF109604">
    <property type="entry name" value="HD-domain/PDEase-like"/>
    <property type="match status" value="1"/>
</dbReference>
<dbReference type="SMART" id="SM00471">
    <property type="entry name" value="HDc"/>
    <property type="match status" value="1"/>
</dbReference>
<proteinExistence type="inferred from homology"/>
<dbReference type="GO" id="GO:0004114">
    <property type="term" value="F:3',5'-cyclic-nucleotide phosphodiesterase activity"/>
    <property type="evidence" value="ECO:0007669"/>
    <property type="project" value="InterPro"/>
</dbReference>
<evidence type="ECO:0000256" key="4">
    <source>
        <dbReference type="PIRSR" id="PIRSR623088-2"/>
    </source>
</evidence>
<feature type="region of interest" description="Disordered" evidence="7">
    <location>
        <begin position="43"/>
        <end position="137"/>
    </location>
</feature>
<dbReference type="PANTHER" id="PTHR11347">
    <property type="entry name" value="CYCLIC NUCLEOTIDE PHOSPHODIESTERASE"/>
    <property type="match status" value="1"/>
</dbReference>
<gene>
    <name evidence="9" type="ORF">HAND00432_LOCUS37236</name>
</gene>
<dbReference type="EC" id="3.1.4.-" evidence="6"/>
<feature type="compositionally biased region" description="Acidic residues" evidence="7">
    <location>
        <begin position="161"/>
        <end position="174"/>
    </location>
</feature>
<dbReference type="CDD" id="cd00077">
    <property type="entry name" value="HDc"/>
    <property type="match status" value="1"/>
</dbReference>
<feature type="region of interest" description="Disordered" evidence="7">
    <location>
        <begin position="155"/>
        <end position="179"/>
    </location>
</feature>
<feature type="binding site" evidence="5">
    <location>
        <position position="314"/>
    </location>
    <ligand>
        <name>Zn(2+)</name>
        <dbReference type="ChEBI" id="CHEBI:29105"/>
        <label>2</label>
    </ligand>
</feature>
<dbReference type="Pfam" id="PF00233">
    <property type="entry name" value="PDEase_I"/>
    <property type="match status" value="1"/>
</dbReference>
<dbReference type="InterPro" id="IPR036691">
    <property type="entry name" value="Endo/exonu/phosph_ase_sf"/>
</dbReference>
<dbReference type="Gene3D" id="1.10.1300.10">
    <property type="entry name" value="3'5'-cyclic nucleotide phosphodiesterase, catalytic domain"/>
    <property type="match status" value="1"/>
</dbReference>
<dbReference type="InterPro" id="IPR023088">
    <property type="entry name" value="PDEase"/>
</dbReference>
<dbReference type="PROSITE" id="PS00126">
    <property type="entry name" value="PDEASE_I_1"/>
    <property type="match status" value="1"/>
</dbReference>
<dbReference type="PROSITE" id="PS51845">
    <property type="entry name" value="PDEASE_I_2"/>
    <property type="match status" value="1"/>
</dbReference>
<feature type="binding site" evidence="4">
    <location>
        <position position="430"/>
    </location>
    <ligand>
        <name>AMP</name>
        <dbReference type="ChEBI" id="CHEBI:456215"/>
    </ligand>
</feature>
<evidence type="ECO:0000256" key="7">
    <source>
        <dbReference type="SAM" id="MobiDB-lite"/>
    </source>
</evidence>
<dbReference type="GO" id="GO:0046872">
    <property type="term" value="F:metal ion binding"/>
    <property type="evidence" value="ECO:0007669"/>
    <property type="project" value="UniProtKB-KW"/>
</dbReference>
<feature type="binding site" evidence="5">
    <location>
        <position position="314"/>
    </location>
    <ligand>
        <name>Zn(2+)</name>
        <dbReference type="ChEBI" id="CHEBI:29105"/>
        <label>1</label>
    </ligand>
</feature>
<keyword evidence="2 6" id="KW-0378">Hydrolase</keyword>
<feature type="binding site" evidence="4">
    <location>
        <position position="481"/>
    </location>
    <ligand>
        <name>AMP</name>
        <dbReference type="ChEBI" id="CHEBI:456215"/>
    </ligand>
</feature>
<reference evidence="9" key="1">
    <citation type="submission" date="2021-01" db="EMBL/GenBank/DDBJ databases">
        <authorList>
            <person name="Corre E."/>
            <person name="Pelletier E."/>
            <person name="Niang G."/>
            <person name="Scheremetjew M."/>
            <person name="Finn R."/>
            <person name="Kale V."/>
            <person name="Holt S."/>
            <person name="Cochrane G."/>
            <person name="Meng A."/>
            <person name="Brown T."/>
            <person name="Cohen L."/>
        </authorList>
    </citation>
    <scope>NUCLEOTIDE SEQUENCE</scope>
    <source>
        <strain evidence="9">CCMP644</strain>
    </source>
</reference>
<evidence type="ECO:0000256" key="1">
    <source>
        <dbReference type="ARBA" id="ARBA00022723"/>
    </source>
</evidence>
<feature type="binding site" evidence="4">
    <location>
        <position position="314"/>
    </location>
    <ligand>
        <name>AMP</name>
        <dbReference type="ChEBI" id="CHEBI:456215"/>
    </ligand>
</feature>
<dbReference type="PRINTS" id="PR00387">
    <property type="entry name" value="PDIESTERASE1"/>
</dbReference>
<dbReference type="EMBL" id="HBFX01061720">
    <property type="protein sequence ID" value="CAD8986223.1"/>
    <property type="molecule type" value="Transcribed_RNA"/>
</dbReference>
<comment type="cofactor">
    <cofactor evidence="6">
        <name>a divalent metal cation</name>
        <dbReference type="ChEBI" id="CHEBI:60240"/>
    </cofactor>
    <text evidence="6">Binds 2 divalent metal cations per subunit. Site 1 may preferentially bind zinc ions, while site 2 has a preference for magnesium and/or manganese ions.</text>
</comment>
<dbReference type="InterPro" id="IPR002073">
    <property type="entry name" value="PDEase_catalytic_dom"/>
</dbReference>
<dbReference type="InterPro" id="IPR003607">
    <property type="entry name" value="HD/PDEase_dom"/>
</dbReference>
<name>A0A7S1HN14_HEMAN</name>
<evidence type="ECO:0000259" key="8">
    <source>
        <dbReference type="PROSITE" id="PS51845"/>
    </source>
</evidence>
<feature type="binding site" evidence="4">
    <location>
        <begin position="273"/>
        <end position="277"/>
    </location>
    <ligand>
        <name>AMP</name>
        <dbReference type="ChEBI" id="CHEBI:456215"/>
    </ligand>
</feature>
<evidence type="ECO:0000256" key="3">
    <source>
        <dbReference type="PIRSR" id="PIRSR623088-1"/>
    </source>
</evidence>
<sequence>MAAVATAWSPLRSSSKEVYCGDLEGAPARLGRAQSAYGALQGGILERRRSWGDAKASPRSKEDTSKPASTEKCRTAPNASFENGINARPPVPSVDERPFDSSAISLSLPPPPDQNKRAGRNSGKHVRMPAAPYDSTARRSSCPVLAIPPTIFHSSRNFAPTDEEDRISEDDEEYDNNRGVVTPADDELLQKAKAAEQQPVVWPERNDEEFERGRALLKTLLCDALSFDADDMAHLVLQIFEECGIPENVGITTSKLQRFIIGVRDRMLDNPYHNWTHIFDVTQTTYCLACKCGLMDRLSSMQRFALITSALCHDLEHPGVNNLFLIRSRSSLVALYNDTSILEKHHSFRAFELMLNSNIDLLSGFSPEEYADFRAMVMSIILATDMARHGEYMAKLNAYTDPAIAEEDRRIGGQRVDLAFGMEIMIKCADTSNVLKPFNVAKKWAVRVTDEFFLQGDLERANGMEVTPTCDRQVQERVALQKGFYDFVIGPYYSKVAALLPELASLLDQIKVNREMWNSYDDKMLMDELGSSYLARLPGIGTDGPLKLSVATWNVAAVNNNPFEYWITHQSGEYAKLMNDVQRFVDNPGGRDFVVSEVLTDEMFAELKHDMSKHGFPGLDELERRWVEDYRDRCAISGFLKDKAIGSKRLVSMPDRITNTINSDGRIIYRPSVISGFEGEMGHIPVWWQKWREYTFRTDVHTLDRLSPGAYKVQAVCKMIEPIRHAKYPAITMEEEAISIPLQVLALAIFDCVLVRMLQIIAPRTWQPLKHSLCDAFNKNKSQQVINILAKSYDDADIIFIQEAAASFVDHAKQGLGSKYMVLRPYVLDGYRNQNSMILARKDKFIEGSRADLTEQVGRLAGGRWTAPGDLCAIAIKGVDGSRYLLASFHGDTNGLATIPVLKALNEAFTKSYPDHIVIFGLDANTHKQNSVNCQGIADFQQKFSEMGFASCWGPSPGVHTWTTRNARTYLQPQLQKAVGISDAARKGEVNLKDWIIFYGNQMQAVDSARDNTGNREFAESMVFPTLKSFRRITPLSLACLSVMRTTTTLSARPLGDVRG</sequence>
<organism evidence="9">
    <name type="scientific">Hemiselmis andersenii</name>
    <name type="common">Cryptophyte alga</name>
    <dbReference type="NCBI Taxonomy" id="464988"/>
    <lineage>
        <taxon>Eukaryota</taxon>
        <taxon>Cryptophyceae</taxon>
        <taxon>Cryptomonadales</taxon>
        <taxon>Hemiselmidaceae</taxon>
        <taxon>Hemiselmis</taxon>
    </lineage>
</organism>
<accession>A0A7S1HN14</accession>
<dbReference type="GO" id="GO:0007165">
    <property type="term" value="P:signal transduction"/>
    <property type="evidence" value="ECO:0007669"/>
    <property type="project" value="InterPro"/>
</dbReference>
<evidence type="ECO:0000256" key="2">
    <source>
        <dbReference type="ARBA" id="ARBA00022801"/>
    </source>
</evidence>
<feature type="binding site" evidence="5">
    <location>
        <position position="277"/>
    </location>
    <ligand>
        <name>Zn(2+)</name>
        <dbReference type="ChEBI" id="CHEBI:29105"/>
        <label>1</label>
    </ligand>
</feature>
<feature type="compositionally biased region" description="Basic residues" evidence="7">
    <location>
        <begin position="117"/>
        <end position="127"/>
    </location>
</feature>
<protein>
    <recommendedName>
        <fullName evidence="6">Phosphodiesterase</fullName>
        <ecNumber evidence="6">3.1.4.-</ecNumber>
    </recommendedName>
</protein>
<evidence type="ECO:0000256" key="5">
    <source>
        <dbReference type="PIRSR" id="PIRSR623088-3"/>
    </source>
</evidence>
<keyword evidence="1 5" id="KW-0479">Metal-binding</keyword>
<dbReference type="InterPro" id="IPR023174">
    <property type="entry name" value="PDEase_CS"/>
</dbReference>
<evidence type="ECO:0000256" key="6">
    <source>
        <dbReference type="RuleBase" id="RU363067"/>
    </source>
</evidence>
<comment type="similarity">
    <text evidence="6">Belongs to the cyclic nucleotide phosphodiesterase family.</text>
</comment>
<feature type="active site" description="Proton donor" evidence="3">
    <location>
        <position position="273"/>
    </location>
</feature>
<feature type="compositionally biased region" description="Basic and acidic residues" evidence="7">
    <location>
        <begin position="59"/>
        <end position="74"/>
    </location>
</feature>
<feature type="binding site" evidence="5">
    <location>
        <position position="313"/>
    </location>
    <ligand>
        <name>Zn(2+)</name>
        <dbReference type="ChEBI" id="CHEBI:29105"/>
        <label>1</label>
    </ligand>
</feature>